<accession>A0ABU2J558</accession>
<dbReference type="Proteomes" id="UP001252207">
    <property type="component" value="Unassembled WGS sequence"/>
</dbReference>
<sequence length="327" mass="36143">MTQINKMAFSIGNDDIDLYLTAMKASEILQVATVSRVDEDAQKGYQRHLSEPRAKLIAEYLDSGNLIPGAVILSAQENSVISFSNSELSMELIPNSLFVIDGQHRLYGAHLAEQDIELPVCIFKGLEHTNEVQYFIDINSNQKGVPKTLRLELLKFLAEEDSLDAVRARLFDELGNEPDSPLYGKLSATSSSRGKISHVPFQAALDPILKVHPLSSLAYDDKKRLLSNYTSAVQGVLESTLGSSEKLTTAAYFEAVFSIFGQVCGLSMMYSKSYSASALKEVLEGLKPFNFAIHTGTNRDAIKKMSDEMQELIEIHSHKLGSVQDLF</sequence>
<organism evidence="1 2">
    <name type="scientific">Providencia huaxiensis</name>
    <dbReference type="NCBI Taxonomy" id="2027290"/>
    <lineage>
        <taxon>Bacteria</taxon>
        <taxon>Pseudomonadati</taxon>
        <taxon>Pseudomonadota</taxon>
        <taxon>Gammaproteobacteria</taxon>
        <taxon>Enterobacterales</taxon>
        <taxon>Morganellaceae</taxon>
        <taxon>Providencia</taxon>
    </lineage>
</organism>
<dbReference type="NCBIfam" id="TIGR03187">
    <property type="entry name" value="DGQHR"/>
    <property type="match status" value="1"/>
</dbReference>
<dbReference type="Pfam" id="PF14072">
    <property type="entry name" value="DndB"/>
    <property type="match status" value="1"/>
</dbReference>
<dbReference type="InterPro" id="IPR017601">
    <property type="entry name" value="DGQHR-contain_dom"/>
</dbReference>
<evidence type="ECO:0000313" key="2">
    <source>
        <dbReference type="Proteomes" id="UP001252207"/>
    </source>
</evidence>
<evidence type="ECO:0000313" key="1">
    <source>
        <dbReference type="EMBL" id="MDT0135980.1"/>
    </source>
</evidence>
<dbReference type="RefSeq" id="WP_071979582.1">
    <property type="nucleotide sequence ID" value="NZ_CP145914.1"/>
</dbReference>
<protein>
    <submittedName>
        <fullName evidence="1">DGQHR domain-containing protein</fullName>
    </submittedName>
</protein>
<reference evidence="1 2" key="1">
    <citation type="submission" date="2022-06" db="EMBL/GenBank/DDBJ databases">
        <title>Chromosome and plasmid sequencings of Enterobacteriales species co-exiting double carbapenemases.</title>
        <authorList>
            <person name="Fu Y."/>
        </authorList>
    </citation>
    <scope>NUCLEOTIDE SEQUENCE [LARGE SCALE GENOMIC DNA]</scope>
    <source>
        <strain evidence="1 2">21030615019</strain>
    </source>
</reference>
<name>A0ABU2J558_9GAMM</name>
<dbReference type="EMBL" id="JANAVW010000004">
    <property type="protein sequence ID" value="MDT0135980.1"/>
    <property type="molecule type" value="Genomic_DNA"/>
</dbReference>
<dbReference type="CDD" id="cd16413">
    <property type="entry name" value="DGQHR_domain"/>
    <property type="match status" value="1"/>
</dbReference>
<comment type="caution">
    <text evidence="1">The sequence shown here is derived from an EMBL/GenBank/DDBJ whole genome shotgun (WGS) entry which is preliminary data.</text>
</comment>
<dbReference type="InterPro" id="IPR017642">
    <property type="entry name" value="DNA_S_mod_DndB"/>
</dbReference>
<gene>
    <name evidence="1" type="ORF">NLX89_22035</name>
</gene>
<proteinExistence type="predicted"/>
<keyword evidence="2" id="KW-1185">Reference proteome</keyword>
<dbReference type="GeneID" id="89492147"/>